<name>A0A091DE54_FUKDA</name>
<dbReference type="InterPro" id="IPR016181">
    <property type="entry name" value="Acyl_CoA_acyltransferase"/>
</dbReference>
<organism evidence="4 5">
    <name type="scientific">Fukomys damarensis</name>
    <name type="common">Damaraland mole rat</name>
    <name type="synonym">Cryptomys damarensis</name>
    <dbReference type="NCBI Taxonomy" id="885580"/>
    <lineage>
        <taxon>Eukaryota</taxon>
        <taxon>Metazoa</taxon>
        <taxon>Chordata</taxon>
        <taxon>Craniata</taxon>
        <taxon>Vertebrata</taxon>
        <taxon>Euteleostomi</taxon>
        <taxon>Mammalia</taxon>
        <taxon>Eutheria</taxon>
        <taxon>Euarchontoglires</taxon>
        <taxon>Glires</taxon>
        <taxon>Rodentia</taxon>
        <taxon>Hystricomorpha</taxon>
        <taxon>Bathyergidae</taxon>
        <taxon>Fukomys</taxon>
    </lineage>
</organism>
<evidence type="ECO:0000256" key="2">
    <source>
        <dbReference type="SAM" id="Phobius"/>
    </source>
</evidence>
<reference evidence="4 5" key="1">
    <citation type="submission" date="2013-11" db="EMBL/GenBank/DDBJ databases">
        <title>The Damaraland mole rat (Fukomys damarensis) genome and evolution of African mole rats.</title>
        <authorList>
            <person name="Gladyshev V.N."/>
            <person name="Fang X."/>
        </authorList>
    </citation>
    <scope>NUCLEOTIDE SEQUENCE [LARGE SCALE GENOMIC DNA]</scope>
    <source>
        <tissue evidence="4">Liver</tissue>
    </source>
</reference>
<keyword evidence="1 4" id="KW-0808">Transferase</keyword>
<dbReference type="CDD" id="cd04301">
    <property type="entry name" value="NAT_SF"/>
    <property type="match status" value="1"/>
</dbReference>
<accession>A0A091DE54</accession>
<keyword evidence="2" id="KW-1133">Transmembrane helix</keyword>
<protein>
    <submittedName>
        <fullName evidence="4">Putative N-acetyltransferase 8B</fullName>
    </submittedName>
</protein>
<dbReference type="PROSITE" id="PS51186">
    <property type="entry name" value="GNAT"/>
    <property type="match status" value="1"/>
</dbReference>
<sequence length="227" mass="25758">MAPYHIRKYQESDRKPVLDLFSNGLLEHIPITFYKMLILPQTLLFILGVLFSILLVSGSWFLVIVSSFILLAFLWLLARYTWKNRVDLSLRTDMADITKSYLRACGSCFWVAESGGQVVGIVCALPEENPALEKKQLRLRHLSVAMEHRGEGIGKALVRTVLQFAREQGCSEVVLTSSVLQYAALGLYQGMGFQKTRHSFYSWLSRLRGTPLFHFTYCFPSAQEGAL</sequence>
<dbReference type="Pfam" id="PF00583">
    <property type="entry name" value="Acetyltransf_1"/>
    <property type="match status" value="1"/>
</dbReference>
<dbReference type="EMBL" id="KN124472">
    <property type="protein sequence ID" value="KFO21081.1"/>
    <property type="molecule type" value="Genomic_DNA"/>
</dbReference>
<feature type="transmembrane region" description="Helical" evidence="2">
    <location>
        <begin position="33"/>
        <end position="54"/>
    </location>
</feature>
<dbReference type="eggNOG" id="KOG3139">
    <property type="taxonomic scope" value="Eukaryota"/>
</dbReference>
<dbReference type="InterPro" id="IPR000182">
    <property type="entry name" value="GNAT_dom"/>
</dbReference>
<keyword evidence="5" id="KW-1185">Reference proteome</keyword>
<evidence type="ECO:0000256" key="1">
    <source>
        <dbReference type="ARBA" id="ARBA00022679"/>
    </source>
</evidence>
<dbReference type="STRING" id="885580.ENSFDAP00000002107"/>
<dbReference type="SUPFAM" id="SSF55729">
    <property type="entry name" value="Acyl-CoA N-acyltransferases (Nat)"/>
    <property type="match status" value="1"/>
</dbReference>
<dbReference type="PANTHER" id="PTHR13947:SF2">
    <property type="entry name" value="N-ACETYLTRANSFERASE FAMILY 8 MEMBER 3-RELATED"/>
    <property type="match status" value="1"/>
</dbReference>
<proteinExistence type="predicted"/>
<keyword evidence="2" id="KW-0472">Membrane</keyword>
<feature type="domain" description="N-acetyltransferase" evidence="3">
    <location>
        <begin position="62"/>
        <end position="217"/>
    </location>
</feature>
<dbReference type="Proteomes" id="UP000028990">
    <property type="component" value="Unassembled WGS sequence"/>
</dbReference>
<evidence type="ECO:0000313" key="4">
    <source>
        <dbReference type="EMBL" id="KFO21081.1"/>
    </source>
</evidence>
<dbReference type="Gene3D" id="3.40.630.30">
    <property type="match status" value="1"/>
</dbReference>
<dbReference type="OrthoDB" id="41532at2759"/>
<dbReference type="AlphaFoldDB" id="A0A091DE54"/>
<keyword evidence="2" id="KW-0812">Transmembrane</keyword>
<dbReference type="GO" id="GO:0008080">
    <property type="term" value="F:N-acetyltransferase activity"/>
    <property type="evidence" value="ECO:0007669"/>
    <property type="project" value="InterPro"/>
</dbReference>
<feature type="transmembrane region" description="Helical" evidence="2">
    <location>
        <begin position="60"/>
        <end position="78"/>
    </location>
</feature>
<evidence type="ECO:0000313" key="5">
    <source>
        <dbReference type="Proteomes" id="UP000028990"/>
    </source>
</evidence>
<dbReference type="PANTHER" id="PTHR13947">
    <property type="entry name" value="GNAT FAMILY N-ACETYLTRANSFERASE"/>
    <property type="match status" value="1"/>
</dbReference>
<gene>
    <name evidence="4" type="ORF">H920_17434</name>
</gene>
<dbReference type="InterPro" id="IPR050769">
    <property type="entry name" value="NAT_camello-type"/>
</dbReference>
<evidence type="ECO:0000259" key="3">
    <source>
        <dbReference type="PROSITE" id="PS51186"/>
    </source>
</evidence>
<dbReference type="OMA" id="YKIPDTH"/>